<gene>
    <name evidence="1" type="ORF">GCM10010517_81310</name>
</gene>
<keyword evidence="2" id="KW-1185">Reference proteome</keyword>
<dbReference type="RefSeq" id="WP_344982290.1">
    <property type="nucleotide sequence ID" value="NZ_BAAAVI010000141.1"/>
</dbReference>
<proteinExistence type="predicted"/>
<evidence type="ECO:0000313" key="2">
    <source>
        <dbReference type="Proteomes" id="UP001500831"/>
    </source>
</evidence>
<dbReference type="Pfam" id="PF05721">
    <property type="entry name" value="PhyH"/>
    <property type="match status" value="1"/>
</dbReference>
<organism evidence="1 2">
    <name type="scientific">Streptosporangium fragile</name>
    <dbReference type="NCBI Taxonomy" id="46186"/>
    <lineage>
        <taxon>Bacteria</taxon>
        <taxon>Bacillati</taxon>
        <taxon>Actinomycetota</taxon>
        <taxon>Actinomycetes</taxon>
        <taxon>Streptosporangiales</taxon>
        <taxon>Streptosporangiaceae</taxon>
        <taxon>Streptosporangium</taxon>
    </lineage>
</organism>
<evidence type="ECO:0008006" key="3">
    <source>
        <dbReference type="Google" id="ProtNLM"/>
    </source>
</evidence>
<evidence type="ECO:0000313" key="1">
    <source>
        <dbReference type="EMBL" id="GAA2915017.1"/>
    </source>
</evidence>
<accession>A0ABN3WG56</accession>
<dbReference type="SUPFAM" id="SSF51197">
    <property type="entry name" value="Clavaminate synthase-like"/>
    <property type="match status" value="1"/>
</dbReference>
<reference evidence="1 2" key="1">
    <citation type="journal article" date="2019" name="Int. J. Syst. Evol. Microbiol.">
        <title>The Global Catalogue of Microorganisms (GCM) 10K type strain sequencing project: providing services to taxonomists for standard genome sequencing and annotation.</title>
        <authorList>
            <consortium name="The Broad Institute Genomics Platform"/>
            <consortium name="The Broad Institute Genome Sequencing Center for Infectious Disease"/>
            <person name="Wu L."/>
            <person name="Ma J."/>
        </authorList>
    </citation>
    <scope>NUCLEOTIDE SEQUENCE [LARGE SCALE GENOMIC DNA]</scope>
    <source>
        <strain evidence="1 2">JCM 6242</strain>
    </source>
</reference>
<dbReference type="Gene3D" id="2.60.120.620">
    <property type="entry name" value="q2cbj1_9rhob like domain"/>
    <property type="match status" value="1"/>
</dbReference>
<sequence>MLSTAETLPAETVARYRRDGYVHVPRLLSAAEVEEFLTDALDVLAREEKTHWGEDGTTILDFVEDAQLKSEAMRRLALHPRITAVAERLAGAPLRLFKTELLRKGTMSLPTEAHFDEFALPFSGAPVGLTVWVALVDVPVERGCMNFVPGSHLLPPPERAVEAWDAYSRPEVRWMPRVAVPIRAGDCTFHHTRVVHAAGANSTGHTRVSVTTVYMDADAVYRPTGNQHIDELAGAGELVPGRPLRGERFPRITGPDPA</sequence>
<dbReference type="Proteomes" id="UP001500831">
    <property type="component" value="Unassembled WGS sequence"/>
</dbReference>
<dbReference type="InterPro" id="IPR008775">
    <property type="entry name" value="Phytyl_CoA_dOase-like"/>
</dbReference>
<dbReference type="PANTHER" id="PTHR20883:SF46">
    <property type="entry name" value="PHYTANOYL-COA HYDROXYLASE"/>
    <property type="match status" value="1"/>
</dbReference>
<dbReference type="EMBL" id="BAAAVI010000141">
    <property type="protein sequence ID" value="GAA2915017.1"/>
    <property type="molecule type" value="Genomic_DNA"/>
</dbReference>
<protein>
    <recommendedName>
        <fullName evidence="3">Phytanoyl-CoA dioxygenase</fullName>
    </recommendedName>
</protein>
<comment type="caution">
    <text evidence="1">The sequence shown here is derived from an EMBL/GenBank/DDBJ whole genome shotgun (WGS) entry which is preliminary data.</text>
</comment>
<dbReference type="PANTHER" id="PTHR20883">
    <property type="entry name" value="PHYTANOYL-COA DIOXYGENASE DOMAIN CONTAINING 1"/>
    <property type="match status" value="1"/>
</dbReference>
<name>A0ABN3WG56_9ACTN</name>